<dbReference type="InterPro" id="IPR000259">
    <property type="entry name" value="Adhesion_dom_fimbrial"/>
</dbReference>
<feature type="signal peptide" evidence="1">
    <location>
        <begin position="1"/>
        <end position="26"/>
    </location>
</feature>
<dbReference type="SUPFAM" id="SSF49401">
    <property type="entry name" value="Bacterial adhesins"/>
    <property type="match status" value="1"/>
</dbReference>
<dbReference type="RefSeq" id="WP_102985572.1">
    <property type="nucleotide sequence ID" value="NZ_JTBC02000014.1"/>
</dbReference>
<evidence type="ECO:0000313" key="3">
    <source>
        <dbReference type="EMBL" id="PNO62778.1"/>
    </source>
</evidence>
<dbReference type="PANTHER" id="PTHR33420:SF9">
    <property type="entry name" value="MINOR FIMBRIAL SUBUNIT"/>
    <property type="match status" value="1"/>
</dbReference>
<gene>
    <name evidence="3" type="ORF">MC70_025590</name>
</gene>
<dbReference type="InterPro" id="IPR008966">
    <property type="entry name" value="Adhesion_dom_sf"/>
</dbReference>
<dbReference type="Pfam" id="PF00419">
    <property type="entry name" value="Fimbrial"/>
    <property type="match status" value="1"/>
</dbReference>
<accession>A0AAP8PDM8</accession>
<dbReference type="InterPro" id="IPR036937">
    <property type="entry name" value="Adhesion_dom_fimbrial_sf"/>
</dbReference>
<dbReference type="GO" id="GO:0009289">
    <property type="term" value="C:pilus"/>
    <property type="evidence" value="ECO:0007669"/>
    <property type="project" value="InterPro"/>
</dbReference>
<proteinExistence type="predicted"/>
<sequence>MNMLGIACRRILGAAALLLGALGNGAAAENMLFHGALVAEPCVIPPGKEVIQLDFGSVVDKYLYLNQRTHGISLIIELAECDLSVSKTVTLTFTGTENPNLPGLLLPQAGSQAAGIAIGLETPEGQPLPLNQSSAKYPLRAGNNGIQLRAYVQGEPQAIAQKNITHGAFNATATFILGYE</sequence>
<reference evidence="4" key="1">
    <citation type="submission" date="2017-12" db="EMBL/GenBank/DDBJ databases">
        <title>FDA dAtabase for Regulatory Grade micrObial Sequences (FDA-ARGOS): Supporting development and validation of Infectious Disease Dx tests.</title>
        <authorList>
            <person name="Campos J."/>
            <person name="Goldberg B."/>
            <person name="Tallon L."/>
            <person name="Sadzewicz L."/>
            <person name="Sengamalay N."/>
            <person name="Ott S."/>
            <person name="Godinez A."/>
            <person name="Nagaraj S."/>
            <person name="Vavikolanu K."/>
            <person name="Vyas G."/>
            <person name="Nadendla S."/>
            <person name="Aluvathingal J."/>
            <person name="Geyer C."/>
            <person name="Nandy P."/>
            <person name="Hobson J."/>
            <person name="Sichtig H."/>
        </authorList>
    </citation>
    <scope>NUCLEOTIDE SEQUENCE [LARGE SCALE GENOMIC DNA]</scope>
    <source>
        <strain evidence="4">FDAARGOS_79</strain>
    </source>
</reference>
<dbReference type="PANTHER" id="PTHR33420">
    <property type="entry name" value="FIMBRIAL SUBUNIT ELFA-RELATED"/>
    <property type="match status" value="1"/>
</dbReference>
<evidence type="ECO:0000259" key="2">
    <source>
        <dbReference type="Pfam" id="PF00419"/>
    </source>
</evidence>
<dbReference type="AlphaFoldDB" id="A0AAP8PDM8"/>
<feature type="chain" id="PRO_5042861761" evidence="1">
    <location>
        <begin position="27"/>
        <end position="180"/>
    </location>
</feature>
<organism evidence="3 4">
    <name type="scientific">Serratia marcescens</name>
    <dbReference type="NCBI Taxonomy" id="615"/>
    <lineage>
        <taxon>Bacteria</taxon>
        <taxon>Pseudomonadati</taxon>
        <taxon>Pseudomonadota</taxon>
        <taxon>Gammaproteobacteria</taxon>
        <taxon>Enterobacterales</taxon>
        <taxon>Yersiniaceae</taxon>
        <taxon>Serratia</taxon>
    </lineage>
</organism>
<dbReference type="Proteomes" id="UP000030378">
    <property type="component" value="Unassembled WGS sequence"/>
</dbReference>
<comment type="caution">
    <text evidence="3">The sequence shown here is derived from an EMBL/GenBank/DDBJ whole genome shotgun (WGS) entry which is preliminary data.</text>
</comment>
<dbReference type="GO" id="GO:0043709">
    <property type="term" value="P:cell adhesion involved in single-species biofilm formation"/>
    <property type="evidence" value="ECO:0007669"/>
    <property type="project" value="TreeGrafter"/>
</dbReference>
<protein>
    <submittedName>
        <fullName evidence="3">Exotoxin</fullName>
    </submittedName>
</protein>
<evidence type="ECO:0000256" key="1">
    <source>
        <dbReference type="SAM" id="SignalP"/>
    </source>
</evidence>
<dbReference type="Gene3D" id="2.60.40.1090">
    <property type="entry name" value="Fimbrial-type adhesion domain"/>
    <property type="match status" value="1"/>
</dbReference>
<dbReference type="InterPro" id="IPR050263">
    <property type="entry name" value="Bact_Fimbrial_Adh_Pro"/>
</dbReference>
<keyword evidence="1" id="KW-0732">Signal</keyword>
<name>A0AAP8PDM8_SERMA</name>
<evidence type="ECO:0000313" key="4">
    <source>
        <dbReference type="Proteomes" id="UP000030378"/>
    </source>
</evidence>
<feature type="domain" description="Fimbrial-type adhesion" evidence="2">
    <location>
        <begin position="33"/>
        <end position="179"/>
    </location>
</feature>
<dbReference type="EMBL" id="JTBC02000014">
    <property type="protein sequence ID" value="PNO62778.1"/>
    <property type="molecule type" value="Genomic_DNA"/>
</dbReference>